<dbReference type="EMBL" id="QXFH01000072">
    <property type="protein sequence ID" value="RIV32904.1"/>
    <property type="molecule type" value="Genomic_DNA"/>
</dbReference>
<dbReference type="RefSeq" id="WP_119608167.1">
    <property type="nucleotide sequence ID" value="NZ_QXFH01000072.1"/>
</dbReference>
<evidence type="ECO:0000313" key="2">
    <source>
        <dbReference type="Proteomes" id="UP000266067"/>
    </source>
</evidence>
<dbReference type="AlphaFoldDB" id="A0A3A1N8C2"/>
<sequence>MKKLLIYILTFTVITSCEDVVDVNLPEVETRLVVDGLLRVDKSEEFVGVRITMRETSVFFDENQPTQVENAVINYGVLNDSGLFESLSFSHLVEEAPGTGVYVPDPNFSSDQRIRTSAVEPGVVFVLQATHKEKRYFAQTEYAPTVPLDNLEQGDGTLFDEEETEIIVTFTDDGEQDNFYVFDFMNSEFQTVEDEFFQGQQFEFSYFYDDKLEIGQDVTVSILGADEDFYNYMDLVLEQTQNNGGVFQTPVATVRGNVFDVTDLDNITVLDNVESPNDYALGYFAVVQEFSRTLTITD</sequence>
<evidence type="ECO:0000313" key="1">
    <source>
        <dbReference type="EMBL" id="RIV32904.1"/>
    </source>
</evidence>
<comment type="caution">
    <text evidence="1">The sequence shown here is derived from an EMBL/GenBank/DDBJ whole genome shotgun (WGS) entry which is preliminary data.</text>
</comment>
<dbReference type="OrthoDB" id="1430047at2"/>
<dbReference type="InterPro" id="IPR025345">
    <property type="entry name" value="DUF4249"/>
</dbReference>
<proteinExistence type="predicted"/>
<protein>
    <submittedName>
        <fullName evidence="1">DUF4249 domain-containing protein</fullName>
    </submittedName>
</protein>
<dbReference type="Pfam" id="PF14054">
    <property type="entry name" value="DUF4249"/>
    <property type="match status" value="1"/>
</dbReference>
<name>A0A3A1N8C2_9FLAO</name>
<reference evidence="1 2" key="1">
    <citation type="submission" date="2018-08" db="EMBL/GenBank/DDBJ databases">
        <title>Proposal of Muricauda 72 sp.nov. and Muricauda NH166 sp.nov., isolated from seawater.</title>
        <authorList>
            <person name="Cheng H."/>
            <person name="Wu Y.-H."/>
            <person name="Guo L.-L."/>
            <person name="Xu X.-W."/>
        </authorList>
    </citation>
    <scope>NUCLEOTIDE SEQUENCE [LARGE SCALE GENOMIC DNA]</scope>
    <source>
        <strain evidence="1 2">KCTC 22173</strain>
    </source>
</reference>
<gene>
    <name evidence="1" type="ORF">D2V08_10765</name>
</gene>
<dbReference type="PROSITE" id="PS51257">
    <property type="entry name" value="PROKAR_LIPOPROTEIN"/>
    <property type="match status" value="1"/>
</dbReference>
<organism evidence="1 2">
    <name type="scientific">Flagellimonas lutimaris</name>
    <dbReference type="NCBI Taxonomy" id="475082"/>
    <lineage>
        <taxon>Bacteria</taxon>
        <taxon>Pseudomonadati</taxon>
        <taxon>Bacteroidota</taxon>
        <taxon>Flavobacteriia</taxon>
        <taxon>Flavobacteriales</taxon>
        <taxon>Flavobacteriaceae</taxon>
        <taxon>Flagellimonas</taxon>
    </lineage>
</organism>
<dbReference type="Proteomes" id="UP000266067">
    <property type="component" value="Unassembled WGS sequence"/>
</dbReference>
<accession>A0A3A1N8C2</accession>
<keyword evidence="2" id="KW-1185">Reference proteome</keyword>